<dbReference type="PANTHER" id="PTHR15917:SF0">
    <property type="entry name" value="PROTEIN LARGEN"/>
    <property type="match status" value="1"/>
</dbReference>
<evidence type="ECO:0000313" key="3">
    <source>
        <dbReference type="Proteomes" id="UP001652741"/>
    </source>
</evidence>
<keyword evidence="3" id="KW-1185">Reference proteome</keyword>
<evidence type="ECO:0000256" key="2">
    <source>
        <dbReference type="SAM" id="MobiDB-lite"/>
    </source>
</evidence>
<dbReference type="STRING" id="8030.ENSSSAP00000097097"/>
<feature type="compositionally biased region" description="Polar residues" evidence="2">
    <location>
        <begin position="530"/>
        <end position="540"/>
    </location>
</feature>
<evidence type="ECO:0000313" key="4">
    <source>
        <dbReference type="RefSeq" id="XP_014004667.2"/>
    </source>
</evidence>
<dbReference type="GO" id="GO:0045793">
    <property type="term" value="P:positive regulation of cell size"/>
    <property type="evidence" value="ECO:0007669"/>
    <property type="project" value="TreeGrafter"/>
</dbReference>
<feature type="compositionally biased region" description="Basic and acidic residues" evidence="2">
    <location>
        <begin position="563"/>
        <end position="577"/>
    </location>
</feature>
<dbReference type="Proteomes" id="UP001652741">
    <property type="component" value="Chromosome ssa16"/>
</dbReference>
<gene>
    <name evidence="4" type="primary">LOC106573826</name>
</gene>
<proteinExistence type="predicted"/>
<dbReference type="PaxDb" id="8030-ENSSSAP00000097097"/>
<feature type="region of interest" description="Disordered" evidence="2">
    <location>
        <begin position="482"/>
        <end position="515"/>
    </location>
</feature>
<reference evidence="4" key="1">
    <citation type="submission" date="2025-08" db="UniProtKB">
        <authorList>
            <consortium name="RefSeq"/>
        </authorList>
    </citation>
    <scope>IDENTIFICATION</scope>
</reference>
<dbReference type="PANTHER" id="PTHR15917">
    <property type="match status" value="1"/>
</dbReference>
<dbReference type="AlphaFoldDB" id="A0A1S3MNB6"/>
<feature type="region of interest" description="Disordered" evidence="2">
    <location>
        <begin position="351"/>
        <end position="391"/>
    </location>
</feature>
<feature type="region of interest" description="Disordered" evidence="2">
    <location>
        <begin position="530"/>
        <end position="592"/>
    </location>
</feature>
<sequence>MFSDTRAPAEHRGFQHSNPHLNLWLHNRFRAHHSDMGLNGQRRRTDPNLTYPNRAKEVGFKSQEVINNIHGKERMGPHLNGLELEELDLRSQEGSPSRWSQVLSPEPGLRHSASVRDHYTERSFVWNHHQTLPHPSVRNYVTSPAPPTQFKGQDGCKVPVCLEEQLWGYPRQTCQRNLHKSSWVDSATATQGLPRHQSFGSTLRSTPKKVRNIQRDLTRPVGGAETRREQKYLTKPVEGYNGPSSLHEVIFSTEVPQRNMGGPTLRPQQGPSKPCPIPEDVQTRPASGHHGSRRGPGLTGSKRSHRKVVRDQIRRVVENLEEVLGGLKDIHQEMKEVVQQIELLTSSIDLSEGEASPSLPSDSSSTSSGVVMGSSHQRPRGPGGEETRQGDAALSSVIRTNSPQRHNPASSPVCLLHQLAPRPHRSSPVRPPTPGLSPISTNPPHPNTHDPSVKSKSLHYPLNPASNSALFHILGLSPHEISPPPHPSALSPSVTLETQTGPPMRSPLPVSPPRALKTQTMVEGVRTTSAKSLGLTQGQTVPHGPGRVPGPKGRKPPPYPHDGQFDRGASKGKDPRKAPPYPVKRRLLSTTV</sequence>
<protein>
    <recommendedName>
        <fullName evidence="5">Protein Largen-like</fullName>
    </recommendedName>
</protein>
<keyword evidence="1" id="KW-0175">Coiled coil</keyword>
<feature type="compositionally biased region" description="Low complexity" evidence="2">
    <location>
        <begin position="541"/>
        <end position="551"/>
    </location>
</feature>
<dbReference type="GeneID" id="106573826"/>
<accession>A0A1S3MNB6</accession>
<dbReference type="InterPro" id="IPR027997">
    <property type="entry name" value="Largen/INSYN1"/>
</dbReference>
<evidence type="ECO:0008006" key="5">
    <source>
        <dbReference type="Google" id="ProtNLM"/>
    </source>
</evidence>
<organism evidence="3 4">
    <name type="scientific">Salmo salar</name>
    <name type="common">Atlantic salmon</name>
    <dbReference type="NCBI Taxonomy" id="8030"/>
    <lineage>
        <taxon>Eukaryota</taxon>
        <taxon>Metazoa</taxon>
        <taxon>Chordata</taxon>
        <taxon>Craniata</taxon>
        <taxon>Vertebrata</taxon>
        <taxon>Euteleostomi</taxon>
        <taxon>Actinopterygii</taxon>
        <taxon>Neopterygii</taxon>
        <taxon>Teleostei</taxon>
        <taxon>Protacanthopterygii</taxon>
        <taxon>Salmoniformes</taxon>
        <taxon>Salmonidae</taxon>
        <taxon>Salmoninae</taxon>
        <taxon>Salmo</taxon>
    </lineage>
</organism>
<evidence type="ECO:0000256" key="1">
    <source>
        <dbReference type="ARBA" id="ARBA00023054"/>
    </source>
</evidence>
<feature type="region of interest" description="Disordered" evidence="2">
    <location>
        <begin position="257"/>
        <end position="310"/>
    </location>
</feature>
<dbReference type="RefSeq" id="XP_014004667.2">
    <property type="nucleotide sequence ID" value="XM_014149192.2"/>
</dbReference>
<feature type="compositionally biased region" description="Low complexity" evidence="2">
    <location>
        <begin position="356"/>
        <end position="375"/>
    </location>
</feature>
<name>A0A1S3MNB6_SALSA</name>
<feature type="region of interest" description="Disordered" evidence="2">
    <location>
        <begin position="422"/>
        <end position="460"/>
    </location>
</feature>
<dbReference type="GO" id="GO:0045727">
    <property type="term" value="P:positive regulation of translation"/>
    <property type="evidence" value="ECO:0007669"/>
    <property type="project" value="TreeGrafter"/>
</dbReference>
<feature type="compositionally biased region" description="Pro residues" evidence="2">
    <location>
        <begin position="429"/>
        <end position="446"/>
    </location>
</feature>
<feature type="compositionally biased region" description="Basic residues" evidence="2">
    <location>
        <begin position="583"/>
        <end position="592"/>
    </location>
</feature>
<dbReference type="KEGG" id="sasa:106573826"/>